<proteinExistence type="inferred from homology"/>
<evidence type="ECO:0000256" key="2">
    <source>
        <dbReference type="ARBA" id="ARBA00022448"/>
    </source>
</evidence>
<dbReference type="PROSITE" id="PS50893">
    <property type="entry name" value="ABC_TRANSPORTER_2"/>
    <property type="match status" value="1"/>
</dbReference>
<feature type="domain" description="ABC transporter" evidence="5">
    <location>
        <begin position="5"/>
        <end position="237"/>
    </location>
</feature>
<protein>
    <submittedName>
        <fullName evidence="6">ABC transporter</fullName>
    </submittedName>
</protein>
<keyword evidence="3" id="KW-0547">Nucleotide-binding</keyword>
<dbReference type="CDD" id="cd03293">
    <property type="entry name" value="ABC_NrtD_SsuB_transporters"/>
    <property type="match status" value="1"/>
</dbReference>
<sequence>MESVIELSGIGLTFERNGQRTEVLRGLDLSVRNGEFLAIVGPSGVGKSTLLRVIAGLAKPSSGTVRVAPAAPGAVLPVALMFQDGRLLPWRRVLANVAFGLERSRLPRAERLQRARDALALVGLANYADRFPHELSGGQRQRVSLARALAVDPEVLLMDEPFSALDAMTRENLQDELLRVRDRTGKTVLFVTHDIDEAVYLADRVVALGGSPGTVRVSQDIGAAWPRRRDDPALRDAAHSVRQDLATASAAL</sequence>
<dbReference type="GO" id="GO:0005524">
    <property type="term" value="F:ATP binding"/>
    <property type="evidence" value="ECO:0007669"/>
    <property type="project" value="UniProtKB-KW"/>
</dbReference>
<name>A0A2T1HRT3_9HYPH</name>
<gene>
    <name evidence="6" type="ORF">SLNSH_14160</name>
</gene>
<dbReference type="InterPro" id="IPR017871">
    <property type="entry name" value="ABC_transporter-like_CS"/>
</dbReference>
<accession>A0A2T1HRT3</accession>
<dbReference type="InterPro" id="IPR050166">
    <property type="entry name" value="ABC_transporter_ATP-bind"/>
</dbReference>
<dbReference type="Pfam" id="PF00005">
    <property type="entry name" value="ABC_tran"/>
    <property type="match status" value="1"/>
</dbReference>
<reference evidence="7" key="1">
    <citation type="submission" date="2018-03" db="EMBL/GenBank/DDBJ databases">
        <authorList>
            <person name="Sun L."/>
            <person name="Liu H."/>
            <person name="Chen W."/>
            <person name="Huang K."/>
            <person name="Liu W."/>
            <person name="Gao X."/>
        </authorList>
    </citation>
    <scope>NUCLEOTIDE SEQUENCE [LARGE SCALE GENOMIC DNA]</scope>
    <source>
        <strain evidence="7">SH9</strain>
    </source>
</reference>
<keyword evidence="7" id="KW-1185">Reference proteome</keyword>
<evidence type="ECO:0000313" key="7">
    <source>
        <dbReference type="Proteomes" id="UP000239772"/>
    </source>
</evidence>
<evidence type="ECO:0000256" key="1">
    <source>
        <dbReference type="ARBA" id="ARBA00005417"/>
    </source>
</evidence>
<dbReference type="Gene3D" id="3.40.50.300">
    <property type="entry name" value="P-loop containing nucleotide triphosphate hydrolases"/>
    <property type="match status" value="1"/>
</dbReference>
<evidence type="ECO:0000256" key="4">
    <source>
        <dbReference type="ARBA" id="ARBA00022840"/>
    </source>
</evidence>
<comment type="caution">
    <text evidence="6">The sequence shown here is derived from an EMBL/GenBank/DDBJ whole genome shotgun (WGS) entry which is preliminary data.</text>
</comment>
<evidence type="ECO:0000313" key="6">
    <source>
        <dbReference type="EMBL" id="PSC04370.1"/>
    </source>
</evidence>
<keyword evidence="4" id="KW-0067">ATP-binding</keyword>
<dbReference type="SUPFAM" id="SSF52540">
    <property type="entry name" value="P-loop containing nucleoside triphosphate hydrolases"/>
    <property type="match status" value="1"/>
</dbReference>
<dbReference type="InterPro" id="IPR003593">
    <property type="entry name" value="AAA+_ATPase"/>
</dbReference>
<dbReference type="Proteomes" id="UP000239772">
    <property type="component" value="Unassembled WGS sequence"/>
</dbReference>
<comment type="similarity">
    <text evidence="1">Belongs to the ABC transporter superfamily.</text>
</comment>
<dbReference type="PANTHER" id="PTHR42788">
    <property type="entry name" value="TAURINE IMPORT ATP-BINDING PROTEIN-RELATED"/>
    <property type="match status" value="1"/>
</dbReference>
<dbReference type="AlphaFoldDB" id="A0A2T1HRT3"/>
<dbReference type="EMBL" id="PVZS01000014">
    <property type="protein sequence ID" value="PSC04370.1"/>
    <property type="molecule type" value="Genomic_DNA"/>
</dbReference>
<dbReference type="GO" id="GO:0016887">
    <property type="term" value="F:ATP hydrolysis activity"/>
    <property type="evidence" value="ECO:0007669"/>
    <property type="project" value="InterPro"/>
</dbReference>
<dbReference type="RefSeq" id="WP_106337665.1">
    <property type="nucleotide sequence ID" value="NZ_PVZS01000014.1"/>
</dbReference>
<dbReference type="PANTHER" id="PTHR42788:SF13">
    <property type="entry name" value="ALIPHATIC SULFONATES IMPORT ATP-BINDING PROTEIN SSUB"/>
    <property type="match status" value="1"/>
</dbReference>
<dbReference type="PROSITE" id="PS00211">
    <property type="entry name" value="ABC_TRANSPORTER_1"/>
    <property type="match status" value="1"/>
</dbReference>
<evidence type="ECO:0000256" key="3">
    <source>
        <dbReference type="ARBA" id="ARBA00022741"/>
    </source>
</evidence>
<dbReference type="InterPro" id="IPR027417">
    <property type="entry name" value="P-loop_NTPase"/>
</dbReference>
<organism evidence="6 7">
    <name type="scientific">Alsobacter soli</name>
    <dbReference type="NCBI Taxonomy" id="2109933"/>
    <lineage>
        <taxon>Bacteria</taxon>
        <taxon>Pseudomonadati</taxon>
        <taxon>Pseudomonadota</taxon>
        <taxon>Alphaproteobacteria</taxon>
        <taxon>Hyphomicrobiales</taxon>
        <taxon>Alsobacteraceae</taxon>
        <taxon>Alsobacter</taxon>
    </lineage>
</organism>
<keyword evidence="2" id="KW-0813">Transport</keyword>
<dbReference type="SMART" id="SM00382">
    <property type="entry name" value="AAA"/>
    <property type="match status" value="1"/>
</dbReference>
<evidence type="ECO:0000259" key="5">
    <source>
        <dbReference type="PROSITE" id="PS50893"/>
    </source>
</evidence>
<dbReference type="InterPro" id="IPR003439">
    <property type="entry name" value="ABC_transporter-like_ATP-bd"/>
</dbReference>
<dbReference type="OrthoDB" id="9807242at2"/>